<organism evidence="1 2">
    <name type="scientific">Spirosoma fluviale</name>
    <dbReference type="NCBI Taxonomy" id="1597977"/>
    <lineage>
        <taxon>Bacteria</taxon>
        <taxon>Pseudomonadati</taxon>
        <taxon>Bacteroidota</taxon>
        <taxon>Cytophagia</taxon>
        <taxon>Cytophagales</taxon>
        <taxon>Cytophagaceae</taxon>
        <taxon>Spirosoma</taxon>
    </lineage>
</organism>
<gene>
    <name evidence="1" type="ORF">SAMN06269250_2249</name>
</gene>
<accession>A0A286FHS1</accession>
<dbReference type="EMBL" id="OCNH01000001">
    <property type="protein sequence ID" value="SOD82762.1"/>
    <property type="molecule type" value="Genomic_DNA"/>
</dbReference>
<proteinExistence type="predicted"/>
<protein>
    <submittedName>
        <fullName evidence="1">Uncharacterized protein</fullName>
    </submittedName>
</protein>
<dbReference type="Proteomes" id="UP000219452">
    <property type="component" value="Unassembled WGS sequence"/>
</dbReference>
<evidence type="ECO:0000313" key="1">
    <source>
        <dbReference type="EMBL" id="SOD82762.1"/>
    </source>
</evidence>
<reference evidence="2" key="1">
    <citation type="submission" date="2017-09" db="EMBL/GenBank/DDBJ databases">
        <authorList>
            <person name="Varghese N."/>
            <person name="Submissions S."/>
        </authorList>
    </citation>
    <scope>NUCLEOTIDE SEQUENCE [LARGE SCALE GENOMIC DNA]</scope>
    <source>
        <strain evidence="2">DSM 29961</strain>
    </source>
</reference>
<dbReference type="RefSeq" id="WP_097125788.1">
    <property type="nucleotide sequence ID" value="NZ_OCNH01000001.1"/>
</dbReference>
<evidence type="ECO:0000313" key="2">
    <source>
        <dbReference type="Proteomes" id="UP000219452"/>
    </source>
</evidence>
<keyword evidence="2" id="KW-1185">Reference proteome</keyword>
<name>A0A286FHS1_9BACT</name>
<dbReference type="AlphaFoldDB" id="A0A286FHS1"/>
<dbReference type="OrthoDB" id="960944at2"/>
<sequence>MRYIVVFAKQEISYAVAFEDPSDAVDFLFWGYEEYELLPYGIFDMLTGEIIPYQHRGERTADIEEPVIRRIALDYIKSAMRQTGVKQNKQKTS</sequence>